<name>A0ABU6WIN4_9FABA</name>
<comment type="caution">
    <text evidence="2">The sequence shown here is derived from an EMBL/GenBank/DDBJ whole genome shotgun (WGS) entry which is preliminary data.</text>
</comment>
<feature type="transmembrane region" description="Helical" evidence="1">
    <location>
        <begin position="41"/>
        <end position="60"/>
    </location>
</feature>
<feature type="transmembrane region" description="Helical" evidence="1">
    <location>
        <begin position="6"/>
        <end position="29"/>
    </location>
</feature>
<reference evidence="2 3" key="1">
    <citation type="journal article" date="2023" name="Plants (Basel)">
        <title>Bridging the Gap: Combining Genomics and Transcriptomics Approaches to Understand Stylosanthes scabra, an Orphan Legume from the Brazilian Caatinga.</title>
        <authorList>
            <person name="Ferreira-Neto J.R.C."/>
            <person name="da Silva M.D."/>
            <person name="Binneck E."/>
            <person name="de Melo N.F."/>
            <person name="da Silva R.H."/>
            <person name="de Melo A.L.T.M."/>
            <person name="Pandolfi V."/>
            <person name="Bustamante F.O."/>
            <person name="Brasileiro-Vidal A.C."/>
            <person name="Benko-Iseppon A.M."/>
        </authorList>
    </citation>
    <scope>NUCLEOTIDE SEQUENCE [LARGE SCALE GENOMIC DNA]</scope>
    <source>
        <tissue evidence="2">Leaves</tissue>
    </source>
</reference>
<accession>A0ABU6WIN4</accession>
<protein>
    <recommendedName>
        <fullName evidence="4">Secreted peptide</fullName>
    </recommendedName>
</protein>
<keyword evidence="1" id="KW-0812">Transmembrane</keyword>
<evidence type="ECO:0000256" key="1">
    <source>
        <dbReference type="SAM" id="Phobius"/>
    </source>
</evidence>
<evidence type="ECO:0000313" key="3">
    <source>
        <dbReference type="Proteomes" id="UP001341840"/>
    </source>
</evidence>
<keyword evidence="1" id="KW-1133">Transmembrane helix</keyword>
<sequence length="99" mass="10223">MLVFPFGLGLWPLAPIPVVRILFLFTATLPTATQDRNAASSFASLFTAAAALSSLSSSIFSRLLLSSIPLSAAAAAVLSTHPLSCVSQLSSSVCIALKE</sequence>
<evidence type="ECO:0008006" key="4">
    <source>
        <dbReference type="Google" id="ProtNLM"/>
    </source>
</evidence>
<gene>
    <name evidence="2" type="ORF">PIB30_055288</name>
</gene>
<dbReference type="Proteomes" id="UP001341840">
    <property type="component" value="Unassembled WGS sequence"/>
</dbReference>
<proteinExistence type="predicted"/>
<keyword evidence="3" id="KW-1185">Reference proteome</keyword>
<dbReference type="EMBL" id="JASCZI010181672">
    <property type="protein sequence ID" value="MED6185256.1"/>
    <property type="molecule type" value="Genomic_DNA"/>
</dbReference>
<evidence type="ECO:0000313" key="2">
    <source>
        <dbReference type="EMBL" id="MED6185256.1"/>
    </source>
</evidence>
<keyword evidence="1" id="KW-0472">Membrane</keyword>
<organism evidence="2 3">
    <name type="scientific">Stylosanthes scabra</name>
    <dbReference type="NCBI Taxonomy" id="79078"/>
    <lineage>
        <taxon>Eukaryota</taxon>
        <taxon>Viridiplantae</taxon>
        <taxon>Streptophyta</taxon>
        <taxon>Embryophyta</taxon>
        <taxon>Tracheophyta</taxon>
        <taxon>Spermatophyta</taxon>
        <taxon>Magnoliopsida</taxon>
        <taxon>eudicotyledons</taxon>
        <taxon>Gunneridae</taxon>
        <taxon>Pentapetalae</taxon>
        <taxon>rosids</taxon>
        <taxon>fabids</taxon>
        <taxon>Fabales</taxon>
        <taxon>Fabaceae</taxon>
        <taxon>Papilionoideae</taxon>
        <taxon>50 kb inversion clade</taxon>
        <taxon>dalbergioids sensu lato</taxon>
        <taxon>Dalbergieae</taxon>
        <taxon>Pterocarpus clade</taxon>
        <taxon>Stylosanthes</taxon>
    </lineage>
</organism>